<evidence type="ECO:0000313" key="3">
    <source>
        <dbReference type="Proteomes" id="UP000240904"/>
    </source>
</evidence>
<feature type="chain" id="PRO_5015703596" description="DUF1090 domain-containing protein" evidence="1">
    <location>
        <begin position="25"/>
        <end position="74"/>
    </location>
</feature>
<evidence type="ECO:0008006" key="4">
    <source>
        <dbReference type="Google" id="ProtNLM"/>
    </source>
</evidence>
<evidence type="ECO:0000256" key="1">
    <source>
        <dbReference type="SAM" id="SignalP"/>
    </source>
</evidence>
<gene>
    <name evidence="2" type="ORF">C9I89_08835</name>
</gene>
<name>A0A2T3MZK9_9GAMM</name>
<dbReference type="OrthoDB" id="9976933at2"/>
<dbReference type="Proteomes" id="UP000240904">
    <property type="component" value="Unassembled WGS sequence"/>
</dbReference>
<organism evidence="2 3">
    <name type="scientific">Photobacterium lipolyticum</name>
    <dbReference type="NCBI Taxonomy" id="266810"/>
    <lineage>
        <taxon>Bacteria</taxon>
        <taxon>Pseudomonadati</taxon>
        <taxon>Pseudomonadota</taxon>
        <taxon>Gammaproteobacteria</taxon>
        <taxon>Vibrionales</taxon>
        <taxon>Vibrionaceae</taxon>
        <taxon>Photobacterium</taxon>
    </lineage>
</organism>
<evidence type="ECO:0000313" key="2">
    <source>
        <dbReference type="EMBL" id="PSW05356.1"/>
    </source>
</evidence>
<feature type="signal peptide" evidence="1">
    <location>
        <begin position="1"/>
        <end position="24"/>
    </location>
</feature>
<proteinExistence type="predicted"/>
<dbReference type="RefSeq" id="WP_107282996.1">
    <property type="nucleotide sequence ID" value="NZ_PYMC01000005.1"/>
</dbReference>
<sequence>MKYKATMLGLLLILLLNPALPIEAKIDKKQKCLETKEKIIKINRKMRQKYTVKQGEKYRRQLEKLYKLEFKYCF</sequence>
<dbReference type="AlphaFoldDB" id="A0A2T3MZK9"/>
<accession>A0A2T3MZK9</accession>
<comment type="caution">
    <text evidence="2">The sequence shown here is derived from an EMBL/GenBank/DDBJ whole genome shotgun (WGS) entry which is preliminary data.</text>
</comment>
<reference evidence="2 3" key="1">
    <citation type="submission" date="2018-03" db="EMBL/GenBank/DDBJ databases">
        <title>Whole genome sequencing of Histamine producing bacteria.</title>
        <authorList>
            <person name="Butler K."/>
        </authorList>
    </citation>
    <scope>NUCLEOTIDE SEQUENCE [LARGE SCALE GENOMIC DNA]</scope>
    <source>
        <strain evidence="2 3">DSM 16190</strain>
    </source>
</reference>
<keyword evidence="1" id="KW-0732">Signal</keyword>
<protein>
    <recommendedName>
        <fullName evidence="4">DUF1090 domain-containing protein</fullName>
    </recommendedName>
</protein>
<dbReference type="EMBL" id="PYMC01000005">
    <property type="protein sequence ID" value="PSW05356.1"/>
    <property type="molecule type" value="Genomic_DNA"/>
</dbReference>
<keyword evidence="3" id="KW-1185">Reference proteome</keyword>